<feature type="signal peptide" evidence="1">
    <location>
        <begin position="1"/>
        <end position="26"/>
    </location>
</feature>
<evidence type="ECO:0000313" key="2">
    <source>
        <dbReference type="EMBL" id="KAL0153405.1"/>
    </source>
</evidence>
<gene>
    <name evidence="2" type="ORF">M9458_051324</name>
</gene>
<keyword evidence="3" id="KW-1185">Reference proteome</keyword>
<protein>
    <recommendedName>
        <fullName evidence="4">Secreted protein</fullName>
    </recommendedName>
</protein>
<evidence type="ECO:0008006" key="4">
    <source>
        <dbReference type="Google" id="ProtNLM"/>
    </source>
</evidence>
<comment type="caution">
    <text evidence="2">The sequence shown here is derived from an EMBL/GenBank/DDBJ whole genome shotgun (WGS) entry which is preliminary data.</text>
</comment>
<proteinExistence type="predicted"/>
<dbReference type="AlphaFoldDB" id="A0ABD0MWP2"/>
<feature type="chain" id="PRO_5044842886" description="Secreted protein" evidence="1">
    <location>
        <begin position="27"/>
        <end position="74"/>
    </location>
</feature>
<dbReference type="EMBL" id="JAMKFB020000115">
    <property type="protein sequence ID" value="KAL0153405.1"/>
    <property type="molecule type" value="Genomic_DNA"/>
</dbReference>
<evidence type="ECO:0000313" key="3">
    <source>
        <dbReference type="Proteomes" id="UP001529510"/>
    </source>
</evidence>
<dbReference type="Proteomes" id="UP001529510">
    <property type="component" value="Unassembled WGS sequence"/>
</dbReference>
<name>A0ABD0MWP2_CIRMR</name>
<organism evidence="2 3">
    <name type="scientific">Cirrhinus mrigala</name>
    <name type="common">Mrigala</name>
    <dbReference type="NCBI Taxonomy" id="683832"/>
    <lineage>
        <taxon>Eukaryota</taxon>
        <taxon>Metazoa</taxon>
        <taxon>Chordata</taxon>
        <taxon>Craniata</taxon>
        <taxon>Vertebrata</taxon>
        <taxon>Euteleostomi</taxon>
        <taxon>Actinopterygii</taxon>
        <taxon>Neopterygii</taxon>
        <taxon>Teleostei</taxon>
        <taxon>Ostariophysi</taxon>
        <taxon>Cypriniformes</taxon>
        <taxon>Cyprinidae</taxon>
        <taxon>Labeoninae</taxon>
        <taxon>Labeonini</taxon>
        <taxon>Cirrhinus</taxon>
    </lineage>
</organism>
<feature type="non-terminal residue" evidence="2">
    <location>
        <position position="74"/>
    </location>
</feature>
<evidence type="ECO:0000256" key="1">
    <source>
        <dbReference type="SAM" id="SignalP"/>
    </source>
</evidence>
<keyword evidence="1" id="KW-0732">Signal</keyword>
<sequence>MKTMIHWDLMMMTVIVMNLVIDLRSAHHQMPLWPCHHTLTVALHPGLHLPLSIALIASAPVTNHAPYLSPGLCL</sequence>
<reference evidence="2 3" key="1">
    <citation type="submission" date="2024-05" db="EMBL/GenBank/DDBJ databases">
        <title>Genome sequencing and assembly of Indian major carp, Cirrhinus mrigala (Hamilton, 1822).</title>
        <authorList>
            <person name="Mohindra V."/>
            <person name="Chowdhury L.M."/>
            <person name="Lal K."/>
            <person name="Jena J.K."/>
        </authorList>
    </citation>
    <scope>NUCLEOTIDE SEQUENCE [LARGE SCALE GENOMIC DNA]</scope>
    <source>
        <strain evidence="2">CM1030</strain>
        <tissue evidence="2">Blood</tissue>
    </source>
</reference>
<accession>A0ABD0MWP2</accession>